<dbReference type="EMBL" id="CAEZYF010000007">
    <property type="protein sequence ID" value="CAB4721705.1"/>
    <property type="molecule type" value="Genomic_DNA"/>
</dbReference>
<dbReference type="EMBL" id="CAFBMT010000004">
    <property type="protein sequence ID" value="CAB4922774.1"/>
    <property type="molecule type" value="Genomic_DNA"/>
</dbReference>
<evidence type="ECO:0000313" key="7">
    <source>
        <dbReference type="EMBL" id="CAB4973963.1"/>
    </source>
</evidence>
<dbReference type="InterPro" id="IPR027383">
    <property type="entry name" value="Znf_put"/>
</dbReference>
<organism evidence="6">
    <name type="scientific">freshwater metagenome</name>
    <dbReference type="NCBI Taxonomy" id="449393"/>
    <lineage>
        <taxon>unclassified sequences</taxon>
        <taxon>metagenomes</taxon>
        <taxon>ecological metagenomes</taxon>
    </lineage>
</organism>
<name>A0A6J7HRN2_9ZZZZ</name>
<dbReference type="EMBL" id="CAFAAV010000240">
    <property type="protein sequence ID" value="CAB4833863.1"/>
    <property type="molecule type" value="Genomic_DNA"/>
</dbReference>
<accession>A0A6J7HRN2</accession>
<evidence type="ECO:0000313" key="4">
    <source>
        <dbReference type="EMBL" id="CAB4833863.1"/>
    </source>
</evidence>
<reference evidence="6" key="1">
    <citation type="submission" date="2020-05" db="EMBL/GenBank/DDBJ databases">
        <authorList>
            <person name="Chiriac C."/>
            <person name="Salcher M."/>
            <person name="Ghai R."/>
            <person name="Kavagutti S V."/>
        </authorList>
    </citation>
    <scope>NUCLEOTIDE SEQUENCE</scope>
</reference>
<feature type="domain" description="Putative zinc-finger" evidence="1">
    <location>
        <begin position="4"/>
        <end position="37"/>
    </location>
</feature>
<dbReference type="EMBL" id="CAFBOL010000005">
    <property type="protein sequence ID" value="CAB4973963.1"/>
    <property type="molecule type" value="Genomic_DNA"/>
</dbReference>
<evidence type="ECO:0000313" key="6">
    <source>
        <dbReference type="EMBL" id="CAB4922774.1"/>
    </source>
</evidence>
<evidence type="ECO:0000313" key="5">
    <source>
        <dbReference type="EMBL" id="CAB4850676.1"/>
    </source>
</evidence>
<evidence type="ECO:0000259" key="1">
    <source>
        <dbReference type="Pfam" id="PF13490"/>
    </source>
</evidence>
<dbReference type="AlphaFoldDB" id="A0A6J7HRN2"/>
<gene>
    <name evidence="3" type="ORF">UFOPK2656_01395</name>
    <name evidence="4" type="ORF">UFOPK3099_02434</name>
    <name evidence="5" type="ORF">UFOPK3267_01272</name>
    <name evidence="6" type="ORF">UFOPK3651_00966</name>
    <name evidence="7" type="ORF">UFOPK3931_00363</name>
    <name evidence="2" type="ORF">UFOPK4189_00859</name>
</gene>
<dbReference type="Pfam" id="PF13490">
    <property type="entry name" value="zf-HC2"/>
    <property type="match status" value="1"/>
</dbReference>
<evidence type="ECO:0000313" key="2">
    <source>
        <dbReference type="EMBL" id="CAB4363081.1"/>
    </source>
</evidence>
<sequence length="83" mass="9384">MSDCSETLRELETFLDNELDASQREAIREHLGGCMDCLQAFDFHAELRLVISQKCQQDEFPPGLLSKIELCFGEDFDGDGRIG</sequence>
<protein>
    <submittedName>
        <fullName evidence="6">Unannotated protein</fullName>
    </submittedName>
</protein>
<proteinExistence type="predicted"/>
<dbReference type="EMBL" id="CAESGF010000004">
    <property type="protein sequence ID" value="CAB4363081.1"/>
    <property type="molecule type" value="Genomic_DNA"/>
</dbReference>
<evidence type="ECO:0000313" key="3">
    <source>
        <dbReference type="EMBL" id="CAB4721705.1"/>
    </source>
</evidence>
<dbReference type="EMBL" id="CAFBIY010000061">
    <property type="protein sequence ID" value="CAB4850676.1"/>
    <property type="molecule type" value="Genomic_DNA"/>
</dbReference>